<dbReference type="InterPro" id="IPR006881">
    <property type="entry name" value="RepA_C"/>
</dbReference>
<name>A0A6M8HYD1_9PROT</name>
<organism evidence="1 2">
    <name type="scientific">Lichenicola cladoniae</name>
    <dbReference type="NCBI Taxonomy" id="1484109"/>
    <lineage>
        <taxon>Bacteria</taxon>
        <taxon>Pseudomonadati</taxon>
        <taxon>Pseudomonadota</taxon>
        <taxon>Alphaproteobacteria</taxon>
        <taxon>Acetobacterales</taxon>
        <taxon>Acetobacteraceae</taxon>
        <taxon>Lichenicola</taxon>
    </lineage>
</organism>
<gene>
    <name evidence="1" type="ORF">HN018_23130</name>
</gene>
<reference evidence="1 2" key="1">
    <citation type="journal article" date="2014" name="World J. Microbiol. Biotechnol.">
        <title>Biodiversity and physiological characteristics of Antarctic and Arctic lichens-associated bacteria.</title>
        <authorList>
            <person name="Lee Y.M."/>
            <person name="Kim E.H."/>
            <person name="Lee H.K."/>
            <person name="Hong S.G."/>
        </authorList>
    </citation>
    <scope>NUCLEOTIDE SEQUENCE [LARGE SCALE GENOMIC DNA]</scope>
    <source>
        <strain evidence="1 2">PAMC 26569</strain>
        <plasmid evidence="1">unnamed1</plasmid>
    </source>
</reference>
<accession>A0A6M8HYD1</accession>
<protein>
    <submittedName>
        <fullName evidence="1">RepA</fullName>
    </submittedName>
</protein>
<dbReference type="Proteomes" id="UP000500767">
    <property type="component" value="Plasmid unnamed1"/>
</dbReference>
<dbReference type="KEGG" id="lck:HN018_23130"/>
<sequence>MARALVQATLPHLDPKTHYFERTNGLVTLSIVNRPQVGVPYGTLPRILMAWLCTEAVRTQNPELLLGKSQADFMRKLQLATGGRDVARLKDQAHRLFSSMISLTGKRGDETGLENISIAKRAMLFWNPRDPEEESKWESSLTLTADFFEEVTSSPIPIDMRVLHALKQSAMAMDIYTWLTYRIFLLRSKNRGQVTIPWERLRAQFGAGYGSRRSLTATPEDQAERDRKATSHFRFAFERRLREVLIFYPEARDAIDATKAGLTVRACALHIEHRPSWRTRDPVTLS</sequence>
<evidence type="ECO:0000313" key="2">
    <source>
        <dbReference type="Proteomes" id="UP000500767"/>
    </source>
</evidence>
<geneLocation type="plasmid" evidence="1 2">
    <name>unnamed1</name>
</geneLocation>
<dbReference type="EMBL" id="CP053709">
    <property type="protein sequence ID" value="QKE93091.1"/>
    <property type="molecule type" value="Genomic_DNA"/>
</dbReference>
<keyword evidence="2" id="KW-1185">Reference proteome</keyword>
<evidence type="ECO:0000313" key="1">
    <source>
        <dbReference type="EMBL" id="QKE93091.1"/>
    </source>
</evidence>
<dbReference type="AlphaFoldDB" id="A0A6M8HYD1"/>
<keyword evidence="1" id="KW-0614">Plasmid</keyword>
<dbReference type="Pfam" id="PF04796">
    <property type="entry name" value="RepA_C"/>
    <property type="match status" value="1"/>
</dbReference>
<proteinExistence type="predicted"/>
<dbReference type="RefSeq" id="WP_171837804.1">
    <property type="nucleotide sequence ID" value="NZ_CP053709.1"/>
</dbReference>